<keyword evidence="3" id="KW-0489">Methyltransferase</keyword>
<dbReference type="Proteomes" id="UP000254230">
    <property type="component" value="Unassembled WGS sequence"/>
</dbReference>
<dbReference type="EMBL" id="LNYR01000034">
    <property type="protein sequence ID" value="KTD46373.1"/>
    <property type="molecule type" value="Genomic_DNA"/>
</dbReference>
<dbReference type="SUPFAM" id="SSF53790">
    <property type="entry name" value="Tetrapyrrole methylase"/>
    <property type="match status" value="1"/>
</dbReference>
<dbReference type="STRING" id="45072.Lqua_2476"/>
<dbReference type="InterPro" id="IPR000878">
    <property type="entry name" value="4pyrrol_Mease"/>
</dbReference>
<dbReference type="InterPro" id="IPR035996">
    <property type="entry name" value="4pyrrol_Methylase_sf"/>
</dbReference>
<dbReference type="InterPro" id="IPR014777">
    <property type="entry name" value="4pyrrole_Mease_sub1"/>
</dbReference>
<sequence length="258" mass="29071">MHKLIVVGSGIKSISHLTEETKRVIQSADKVLYLINEDNLKQWIQREAKSSESLDSIYFSSEKRIEAYQALTNYIVKEYNNVSILCVVFYGHPTVFADSALNAVRQIKKGGGEAIILPAVSTQDCLFSDLEIDPGDQGCFSIEATELVLFERCIDVHAHLILWQVANFGRIDGEKTNNLSILKDYLCGFYPDTYSICLYEAPTLPTCSPRIEWIQLSHLDQSVISSITTIYIPPMKKNAISDKYLNLLNLTVDDLILK</sequence>
<evidence type="ECO:0000313" key="2">
    <source>
        <dbReference type="EMBL" id="KTD46373.1"/>
    </source>
</evidence>
<dbReference type="Gene3D" id="3.40.1010.10">
    <property type="entry name" value="Cobalt-precorrin-4 Transmethylase, Domain 1"/>
    <property type="match status" value="1"/>
</dbReference>
<reference evidence="2 4" key="1">
    <citation type="submission" date="2015-11" db="EMBL/GenBank/DDBJ databases">
        <title>Genomic analysis of 38 Legionella species identifies large and diverse effector repertoires.</title>
        <authorList>
            <person name="Burstein D."/>
            <person name="Amaro F."/>
            <person name="Zusman T."/>
            <person name="Lifshitz Z."/>
            <person name="Cohen O."/>
            <person name="Gilbert J.A."/>
            <person name="Pupko T."/>
            <person name="Shuman H.A."/>
            <person name="Segal G."/>
        </authorList>
    </citation>
    <scope>NUCLEOTIDE SEQUENCE [LARGE SCALE GENOMIC DNA]</scope>
    <source>
        <strain evidence="2 4">ATCC 49507</strain>
    </source>
</reference>
<protein>
    <submittedName>
        <fullName evidence="3">Tetrapyrrole methylase</fullName>
    </submittedName>
</protein>
<dbReference type="RefSeq" id="WP_058474615.1">
    <property type="nucleotide sequence ID" value="NZ_CAAAIL010000001.1"/>
</dbReference>
<dbReference type="EMBL" id="UGOW01000001">
    <property type="protein sequence ID" value="STY18854.1"/>
    <property type="molecule type" value="Genomic_DNA"/>
</dbReference>
<evidence type="ECO:0000313" key="4">
    <source>
        <dbReference type="Proteomes" id="UP000054639"/>
    </source>
</evidence>
<dbReference type="AlphaFoldDB" id="A0A378KVI1"/>
<dbReference type="CDD" id="cd19916">
    <property type="entry name" value="OphMA_like"/>
    <property type="match status" value="1"/>
</dbReference>
<dbReference type="Pfam" id="PF00590">
    <property type="entry name" value="TP_methylase"/>
    <property type="match status" value="1"/>
</dbReference>
<gene>
    <name evidence="2" type="ORF">Lqua_2476</name>
    <name evidence="3" type="ORF">NCTC12376_02679</name>
</gene>
<dbReference type="OrthoDB" id="1459304at2"/>
<feature type="domain" description="Tetrapyrrole methylase" evidence="1">
    <location>
        <begin position="3"/>
        <end position="141"/>
    </location>
</feature>
<evidence type="ECO:0000313" key="5">
    <source>
        <dbReference type="Proteomes" id="UP000254230"/>
    </source>
</evidence>
<dbReference type="Proteomes" id="UP000054639">
    <property type="component" value="Unassembled WGS sequence"/>
</dbReference>
<evidence type="ECO:0000313" key="3">
    <source>
        <dbReference type="EMBL" id="STY18854.1"/>
    </source>
</evidence>
<proteinExistence type="predicted"/>
<evidence type="ECO:0000259" key="1">
    <source>
        <dbReference type="Pfam" id="PF00590"/>
    </source>
</evidence>
<accession>A0A378KVI1</accession>
<dbReference type="GO" id="GO:0032259">
    <property type="term" value="P:methylation"/>
    <property type="evidence" value="ECO:0007669"/>
    <property type="project" value="UniProtKB-KW"/>
</dbReference>
<keyword evidence="4" id="KW-1185">Reference proteome</keyword>
<keyword evidence="3" id="KW-0808">Transferase</keyword>
<name>A0A378KVI1_9GAMM</name>
<dbReference type="GO" id="GO:0008168">
    <property type="term" value="F:methyltransferase activity"/>
    <property type="evidence" value="ECO:0007669"/>
    <property type="project" value="UniProtKB-KW"/>
</dbReference>
<organism evidence="3 5">
    <name type="scientific">Legionella quateirensis</name>
    <dbReference type="NCBI Taxonomy" id="45072"/>
    <lineage>
        <taxon>Bacteria</taxon>
        <taxon>Pseudomonadati</taxon>
        <taxon>Pseudomonadota</taxon>
        <taxon>Gammaproteobacteria</taxon>
        <taxon>Legionellales</taxon>
        <taxon>Legionellaceae</taxon>
        <taxon>Legionella</taxon>
    </lineage>
</organism>
<reference evidence="3 5" key="2">
    <citation type="submission" date="2018-06" db="EMBL/GenBank/DDBJ databases">
        <authorList>
            <consortium name="Pathogen Informatics"/>
            <person name="Doyle S."/>
        </authorList>
    </citation>
    <scope>NUCLEOTIDE SEQUENCE [LARGE SCALE GENOMIC DNA]</scope>
    <source>
        <strain evidence="3 5">NCTC12376</strain>
    </source>
</reference>